<evidence type="ECO:0000313" key="2">
    <source>
        <dbReference type="EMBL" id="PIR77657.1"/>
    </source>
</evidence>
<dbReference type="EMBL" id="PFBW01000054">
    <property type="protein sequence ID" value="PIR77657.1"/>
    <property type="molecule type" value="Genomic_DNA"/>
</dbReference>
<evidence type="ECO:0000259" key="1">
    <source>
        <dbReference type="Pfam" id="PF00561"/>
    </source>
</evidence>
<feature type="domain" description="AB hydrolase-1" evidence="1">
    <location>
        <begin position="3"/>
        <end position="223"/>
    </location>
</feature>
<gene>
    <name evidence="2" type="ORF">COU30_01240</name>
</gene>
<dbReference type="PRINTS" id="PR00111">
    <property type="entry name" value="ABHYDROLASE"/>
</dbReference>
<sequence>MKTLIILPGWNSNKQLWHAFTKMAKDDFDVHVIELPCFGNEPCPNTVWGVEEYADFVKNKIASIDNKKESIVVLGHSFGGAVATQLIATNPHLADQLILVGAAIIRPKKSLKRTLFATIAKIGKLLLSFPLLKSLQPLAKKLLYKAADSPDYQETSGIMKQIYQKIIRQDLTPLLPTITTKTTIIWGKKDTYTPLHYGEKIHTLLEDSQMHIIEEGTHGLHHEPHLHEFYSLIKTSI</sequence>
<dbReference type="InterPro" id="IPR029058">
    <property type="entry name" value="AB_hydrolase_fold"/>
</dbReference>
<evidence type="ECO:0000313" key="3">
    <source>
        <dbReference type="Proteomes" id="UP000228528"/>
    </source>
</evidence>
<dbReference type="Proteomes" id="UP000228528">
    <property type="component" value="Unassembled WGS sequence"/>
</dbReference>
<organism evidence="2 3">
    <name type="scientific">Candidatus Magasanikbacteria bacterium CG10_big_fil_rev_8_21_14_0_10_38_6</name>
    <dbReference type="NCBI Taxonomy" id="1974647"/>
    <lineage>
        <taxon>Bacteria</taxon>
        <taxon>Candidatus Magasanikiibacteriota</taxon>
    </lineage>
</organism>
<reference evidence="3" key="1">
    <citation type="submission" date="2017-09" db="EMBL/GenBank/DDBJ databases">
        <title>Depth-based differentiation of microbial function through sediment-hosted aquifers and enrichment of novel symbionts in the deep terrestrial subsurface.</title>
        <authorList>
            <person name="Probst A.J."/>
            <person name="Ladd B."/>
            <person name="Jarett J.K."/>
            <person name="Geller-Mcgrath D.E."/>
            <person name="Sieber C.M.K."/>
            <person name="Emerson J.B."/>
            <person name="Anantharaman K."/>
            <person name="Thomas B.C."/>
            <person name="Malmstrom R."/>
            <person name="Stieglmeier M."/>
            <person name="Klingl A."/>
            <person name="Woyke T."/>
            <person name="Ryan C.M."/>
            <person name="Banfield J.F."/>
        </authorList>
    </citation>
    <scope>NUCLEOTIDE SEQUENCE [LARGE SCALE GENOMIC DNA]</scope>
</reference>
<dbReference type="Gene3D" id="3.40.50.1820">
    <property type="entry name" value="alpha/beta hydrolase"/>
    <property type="match status" value="1"/>
</dbReference>
<name>A0A2M6P1T4_9BACT</name>
<dbReference type="GO" id="GO:0016020">
    <property type="term" value="C:membrane"/>
    <property type="evidence" value="ECO:0007669"/>
    <property type="project" value="TreeGrafter"/>
</dbReference>
<proteinExistence type="predicted"/>
<dbReference type="AlphaFoldDB" id="A0A2M6P1T4"/>
<dbReference type="Pfam" id="PF00561">
    <property type="entry name" value="Abhydrolase_1"/>
    <property type="match status" value="1"/>
</dbReference>
<dbReference type="PANTHER" id="PTHR43798">
    <property type="entry name" value="MONOACYLGLYCEROL LIPASE"/>
    <property type="match status" value="1"/>
</dbReference>
<dbReference type="PANTHER" id="PTHR43798:SF33">
    <property type="entry name" value="HYDROLASE, PUTATIVE (AFU_ORTHOLOGUE AFUA_2G14860)-RELATED"/>
    <property type="match status" value="1"/>
</dbReference>
<dbReference type="InterPro" id="IPR050266">
    <property type="entry name" value="AB_hydrolase_sf"/>
</dbReference>
<comment type="caution">
    <text evidence="2">The sequence shown here is derived from an EMBL/GenBank/DDBJ whole genome shotgun (WGS) entry which is preliminary data.</text>
</comment>
<dbReference type="InterPro" id="IPR000073">
    <property type="entry name" value="AB_hydrolase_1"/>
</dbReference>
<accession>A0A2M6P1T4</accession>
<dbReference type="SUPFAM" id="SSF53474">
    <property type="entry name" value="alpha/beta-Hydrolases"/>
    <property type="match status" value="1"/>
</dbReference>
<protein>
    <recommendedName>
        <fullName evidence="1">AB hydrolase-1 domain-containing protein</fullName>
    </recommendedName>
</protein>